<dbReference type="InterPro" id="IPR045851">
    <property type="entry name" value="AMP-bd_C_sf"/>
</dbReference>
<dbReference type="Proteomes" id="UP000252884">
    <property type="component" value="Unassembled WGS sequence"/>
</dbReference>
<feature type="domain" description="AMP-dependent synthetase/ligase" evidence="1">
    <location>
        <begin position="11"/>
        <end position="364"/>
    </location>
</feature>
<evidence type="ECO:0000313" key="4">
    <source>
        <dbReference type="Proteomes" id="UP000252884"/>
    </source>
</evidence>
<dbReference type="SUPFAM" id="SSF56801">
    <property type="entry name" value="Acetyl-CoA synthetase-like"/>
    <property type="match status" value="1"/>
</dbReference>
<keyword evidence="4" id="KW-1185">Reference proteome</keyword>
<protein>
    <submittedName>
        <fullName evidence="3">Fatty-acyl-CoA synthase</fullName>
    </submittedName>
</protein>
<dbReference type="PANTHER" id="PTHR24096:SF323">
    <property type="entry name" value="BLR3536 PROTEIN"/>
    <property type="match status" value="1"/>
</dbReference>
<dbReference type="Gene3D" id="3.30.300.30">
    <property type="match status" value="1"/>
</dbReference>
<proteinExistence type="predicted"/>
<evidence type="ECO:0000259" key="1">
    <source>
        <dbReference type="Pfam" id="PF00501"/>
    </source>
</evidence>
<dbReference type="GO" id="GO:0016405">
    <property type="term" value="F:CoA-ligase activity"/>
    <property type="evidence" value="ECO:0007669"/>
    <property type="project" value="TreeGrafter"/>
</dbReference>
<dbReference type="PROSITE" id="PS00455">
    <property type="entry name" value="AMP_BINDING"/>
    <property type="match status" value="1"/>
</dbReference>
<feature type="domain" description="AMP-binding enzyme C-terminal" evidence="2">
    <location>
        <begin position="426"/>
        <end position="503"/>
    </location>
</feature>
<gene>
    <name evidence="3" type="ORF">DES41_106325</name>
</gene>
<dbReference type="OrthoDB" id="9766486at2"/>
<dbReference type="RefSeq" id="WP_114469854.1">
    <property type="nucleotide sequence ID" value="NZ_QPJK01000006.1"/>
</dbReference>
<dbReference type="AlphaFoldDB" id="A0A368XN75"/>
<evidence type="ECO:0000259" key="2">
    <source>
        <dbReference type="Pfam" id="PF13193"/>
    </source>
</evidence>
<dbReference type="Gene3D" id="3.40.50.12780">
    <property type="entry name" value="N-terminal domain of ligase-like"/>
    <property type="match status" value="1"/>
</dbReference>
<accession>A0A368XN75</accession>
<dbReference type="InterPro" id="IPR000873">
    <property type="entry name" value="AMP-dep_synth/lig_dom"/>
</dbReference>
<evidence type="ECO:0000313" key="3">
    <source>
        <dbReference type="EMBL" id="RCW69451.1"/>
    </source>
</evidence>
<name>A0A368XN75_9BURK</name>
<dbReference type="EMBL" id="QPJK01000006">
    <property type="protein sequence ID" value="RCW69451.1"/>
    <property type="molecule type" value="Genomic_DNA"/>
</dbReference>
<dbReference type="Pfam" id="PF00501">
    <property type="entry name" value="AMP-binding"/>
    <property type="match status" value="1"/>
</dbReference>
<organism evidence="3 4">
    <name type="scientific">Pseudorhodoferax soli</name>
    <dbReference type="NCBI Taxonomy" id="545864"/>
    <lineage>
        <taxon>Bacteria</taxon>
        <taxon>Pseudomonadati</taxon>
        <taxon>Pseudomonadota</taxon>
        <taxon>Betaproteobacteria</taxon>
        <taxon>Burkholderiales</taxon>
        <taxon>Comamonadaceae</taxon>
    </lineage>
</organism>
<dbReference type="InterPro" id="IPR020845">
    <property type="entry name" value="AMP-binding_CS"/>
</dbReference>
<sequence length="522" mass="57894">MKTPNYLGDFAALTPDKPAVIDAATGERLSYRELDERSNRLAQLLYAQGLRRGDRIAVLMENHLRYFEVAWAAFRSGLLLTAVNRFLTAAEVAYIVQDSGARAVVSSNAMAEVAAELTDMMPLCERRLMVDGAIASWEPYEQAVTAMPSTRLAEEWVGGTLLYSSGTTGQPKGIVRAIPRTRFTDDNTLDPRLAMMQHYGFDADTVYLSTAPLYHAAPLSYGTNLQFYGGTVVFMRKFDAQEALALIERYRITHSQWVPTMFIRLLKLPDAERQRHDLSSHRVAIHAAAPCPPEVKCRMIEWWGPIVQEYYGGSEGNGLTVLDSREALARPGSVGRAKVGVLRICDDDGNVLPAGQDGLIYFERETLPFRYHNDPGKTCAAQHPRHPTWTAIGDIGHLDADGYLYLTDRRFFMIISGGVNIYPQAIEDALALHPSVQDAAVIGVPDPEMGEAVKAVIEPAPGVAPTPALAEELIGFLRGKVARYMLPRSLDFIDVMPRLPTGKLYKRALRERYARPAEENRA</sequence>
<dbReference type="PANTHER" id="PTHR24096">
    <property type="entry name" value="LONG-CHAIN-FATTY-ACID--COA LIGASE"/>
    <property type="match status" value="1"/>
</dbReference>
<dbReference type="Pfam" id="PF13193">
    <property type="entry name" value="AMP-binding_C"/>
    <property type="match status" value="1"/>
</dbReference>
<dbReference type="InterPro" id="IPR025110">
    <property type="entry name" value="AMP-bd_C"/>
</dbReference>
<reference evidence="3 4" key="1">
    <citation type="submission" date="2018-07" db="EMBL/GenBank/DDBJ databases">
        <title>Genomic Encyclopedia of Type Strains, Phase IV (KMG-IV): sequencing the most valuable type-strain genomes for metagenomic binning, comparative biology and taxonomic classification.</title>
        <authorList>
            <person name="Goeker M."/>
        </authorList>
    </citation>
    <scope>NUCLEOTIDE SEQUENCE [LARGE SCALE GENOMIC DNA]</scope>
    <source>
        <strain evidence="3 4">DSM 21634</strain>
    </source>
</reference>
<dbReference type="InterPro" id="IPR042099">
    <property type="entry name" value="ANL_N_sf"/>
</dbReference>
<comment type="caution">
    <text evidence="3">The sequence shown here is derived from an EMBL/GenBank/DDBJ whole genome shotgun (WGS) entry which is preliminary data.</text>
</comment>